<dbReference type="AlphaFoldDB" id="A0A6P5IY77"/>
<dbReference type="RefSeq" id="XP_020823936.1">
    <property type="nucleotide sequence ID" value="XM_020968277.1"/>
</dbReference>
<feature type="compositionally biased region" description="Basic residues" evidence="11">
    <location>
        <begin position="35"/>
        <end position="44"/>
    </location>
</feature>
<keyword evidence="6 10" id="KW-0697">Rotamase</keyword>
<dbReference type="GO" id="GO:0003755">
    <property type="term" value="F:peptidyl-prolyl cis-trans isomerase activity"/>
    <property type="evidence" value="ECO:0007669"/>
    <property type="project" value="UniProtKB-KW"/>
</dbReference>
<feature type="region of interest" description="Disordered" evidence="11">
    <location>
        <begin position="32"/>
        <end position="53"/>
    </location>
</feature>
<sequence>MLGWRDLGVAGVGGACGVCRGAAREGLDLAEGRGHQGHRRRLKGRGSGQGMSGIGGWDTCRQLWGRTPGCCVFPSSPPPAAAGLRGQAPFAMDRVMQLSWLLVFLSLCLGVLPTRAGEGKRKLQIGVKKRVDHCPLKSRKGDVLHIHYTGRLEDGTEFDSSLHRDQPFVFSLGTGQVIKGWDQGLLGMCEGEKRKLVIPSELGYGDRGAPPKIPGRATLVFEVELLKIERRPEL</sequence>
<evidence type="ECO:0000313" key="14">
    <source>
        <dbReference type="RefSeq" id="XP_020823936.1"/>
    </source>
</evidence>
<dbReference type="InterPro" id="IPR046357">
    <property type="entry name" value="PPIase_dom_sf"/>
</dbReference>
<evidence type="ECO:0000256" key="1">
    <source>
        <dbReference type="ARBA" id="ARBA00000971"/>
    </source>
</evidence>
<evidence type="ECO:0000256" key="11">
    <source>
        <dbReference type="SAM" id="MobiDB-lite"/>
    </source>
</evidence>
<dbReference type="InterPro" id="IPR044609">
    <property type="entry name" value="FKBP2/11"/>
</dbReference>
<gene>
    <name evidence="14" type="primary">FKBP2</name>
</gene>
<dbReference type="Gene3D" id="3.10.50.40">
    <property type="match status" value="1"/>
</dbReference>
<evidence type="ECO:0000256" key="10">
    <source>
        <dbReference type="PROSITE-ProRule" id="PRU00277"/>
    </source>
</evidence>
<comment type="subunit">
    <text evidence="9">Interacts with ARFGEF1/BIG1 and the C-terminal of EPB41L2.</text>
</comment>
<protein>
    <recommendedName>
        <fullName evidence="10">peptidylprolyl isomerase</fullName>
        <ecNumber evidence="10">5.2.1.8</ecNumber>
    </recommendedName>
</protein>
<dbReference type="PANTHER" id="PTHR45779:SF3">
    <property type="entry name" value="PEPTIDYL-PROLYL CIS-TRANS ISOMERASE FKBP2"/>
    <property type="match status" value="1"/>
</dbReference>
<keyword evidence="7 10" id="KW-0413">Isomerase</keyword>
<keyword evidence="13" id="KW-1185">Reference proteome</keyword>
<dbReference type="Proteomes" id="UP000515140">
    <property type="component" value="Unplaced"/>
</dbReference>
<dbReference type="PROSITE" id="PS50059">
    <property type="entry name" value="FKBP_PPIASE"/>
    <property type="match status" value="1"/>
</dbReference>
<name>A0A6P5IY77_PHACI</name>
<dbReference type="Pfam" id="PF00254">
    <property type="entry name" value="FKBP_C"/>
    <property type="match status" value="1"/>
</dbReference>
<feature type="domain" description="PPIase FKBP-type" evidence="12">
    <location>
        <begin position="141"/>
        <end position="229"/>
    </location>
</feature>
<evidence type="ECO:0000256" key="7">
    <source>
        <dbReference type="ARBA" id="ARBA00023235"/>
    </source>
</evidence>
<proteinExistence type="inferred from homology"/>
<evidence type="ECO:0000256" key="8">
    <source>
        <dbReference type="ARBA" id="ARBA00024206"/>
    </source>
</evidence>
<reference evidence="14" key="1">
    <citation type="submission" date="2025-08" db="UniProtKB">
        <authorList>
            <consortium name="RefSeq"/>
        </authorList>
    </citation>
    <scope>IDENTIFICATION</scope>
    <source>
        <tissue evidence="14">Spleen</tissue>
    </source>
</reference>
<organism evidence="13 14">
    <name type="scientific">Phascolarctos cinereus</name>
    <name type="common">Koala</name>
    <dbReference type="NCBI Taxonomy" id="38626"/>
    <lineage>
        <taxon>Eukaryota</taxon>
        <taxon>Metazoa</taxon>
        <taxon>Chordata</taxon>
        <taxon>Craniata</taxon>
        <taxon>Vertebrata</taxon>
        <taxon>Euteleostomi</taxon>
        <taxon>Mammalia</taxon>
        <taxon>Metatheria</taxon>
        <taxon>Diprotodontia</taxon>
        <taxon>Phascolarctidae</taxon>
        <taxon>Phascolarctos</taxon>
    </lineage>
</organism>
<comment type="catalytic activity">
    <reaction evidence="1 10">
        <text>[protein]-peptidylproline (omega=180) = [protein]-peptidylproline (omega=0)</text>
        <dbReference type="Rhea" id="RHEA:16237"/>
        <dbReference type="Rhea" id="RHEA-COMP:10747"/>
        <dbReference type="Rhea" id="RHEA-COMP:10748"/>
        <dbReference type="ChEBI" id="CHEBI:83833"/>
        <dbReference type="ChEBI" id="CHEBI:83834"/>
        <dbReference type="EC" id="5.2.1.8"/>
    </reaction>
</comment>
<keyword evidence="5" id="KW-0256">Endoplasmic reticulum</keyword>
<dbReference type="PANTHER" id="PTHR45779">
    <property type="entry name" value="PEPTIDYLPROLYL ISOMERASE"/>
    <property type="match status" value="1"/>
</dbReference>
<dbReference type="GeneID" id="110195477"/>
<keyword evidence="4" id="KW-0732">Signal</keyword>
<evidence type="ECO:0000256" key="4">
    <source>
        <dbReference type="ARBA" id="ARBA00022729"/>
    </source>
</evidence>
<evidence type="ECO:0000256" key="5">
    <source>
        <dbReference type="ARBA" id="ARBA00022824"/>
    </source>
</evidence>
<dbReference type="EC" id="5.2.1.8" evidence="10"/>
<dbReference type="SUPFAM" id="SSF54534">
    <property type="entry name" value="FKBP-like"/>
    <property type="match status" value="1"/>
</dbReference>
<dbReference type="InParanoid" id="A0A6P5IY77"/>
<dbReference type="InterPro" id="IPR001179">
    <property type="entry name" value="PPIase_FKBP_dom"/>
</dbReference>
<accession>A0A6P5IY77</accession>
<dbReference type="FunFam" id="3.10.50.40:FF:000016">
    <property type="entry name" value="Peptidylprolyl isomerase"/>
    <property type="match status" value="1"/>
</dbReference>
<dbReference type="FunCoup" id="A0A6P5IY77">
    <property type="interactions" value="1086"/>
</dbReference>
<comment type="similarity">
    <text evidence="8">Belongs to the FKBP-type PPIase family. FKBP2 subfamily.</text>
</comment>
<comment type="function">
    <text evidence="2">PPIases accelerate the folding of proteins. It catalyzes the cis-trans isomerization of proline imidic peptide bonds in oligopeptides.</text>
</comment>
<evidence type="ECO:0000259" key="12">
    <source>
        <dbReference type="PROSITE" id="PS50059"/>
    </source>
</evidence>
<evidence type="ECO:0000256" key="2">
    <source>
        <dbReference type="ARBA" id="ARBA00002388"/>
    </source>
</evidence>
<dbReference type="GO" id="GO:0005783">
    <property type="term" value="C:endoplasmic reticulum"/>
    <property type="evidence" value="ECO:0007669"/>
    <property type="project" value="UniProtKB-SubCell"/>
</dbReference>
<evidence type="ECO:0000256" key="3">
    <source>
        <dbReference type="ARBA" id="ARBA00004240"/>
    </source>
</evidence>
<evidence type="ECO:0000256" key="6">
    <source>
        <dbReference type="ARBA" id="ARBA00023110"/>
    </source>
</evidence>
<comment type="subcellular location">
    <subcellularLocation>
        <location evidence="3">Endoplasmic reticulum</location>
    </subcellularLocation>
</comment>
<dbReference type="CTD" id="2286"/>
<dbReference type="KEGG" id="pcw:110195477"/>
<evidence type="ECO:0000313" key="13">
    <source>
        <dbReference type="Proteomes" id="UP000515140"/>
    </source>
</evidence>
<evidence type="ECO:0000256" key="9">
    <source>
        <dbReference type="ARBA" id="ARBA00064679"/>
    </source>
</evidence>